<organism evidence="1 2">
    <name type="scientific">Chaetoceros tenuissimus</name>
    <dbReference type="NCBI Taxonomy" id="426638"/>
    <lineage>
        <taxon>Eukaryota</taxon>
        <taxon>Sar</taxon>
        <taxon>Stramenopiles</taxon>
        <taxon>Ochrophyta</taxon>
        <taxon>Bacillariophyta</taxon>
        <taxon>Coscinodiscophyceae</taxon>
        <taxon>Chaetocerotophycidae</taxon>
        <taxon>Chaetocerotales</taxon>
        <taxon>Chaetocerotaceae</taxon>
        <taxon>Chaetoceros</taxon>
    </lineage>
</organism>
<protein>
    <submittedName>
        <fullName evidence="1">Uncharacterized protein</fullName>
    </submittedName>
</protein>
<dbReference type="AlphaFoldDB" id="A0AAD3DB21"/>
<name>A0AAD3DB21_9STRA</name>
<dbReference type="EMBL" id="BLLK01000069">
    <property type="protein sequence ID" value="GFH60727.1"/>
    <property type="molecule type" value="Genomic_DNA"/>
</dbReference>
<dbReference type="Proteomes" id="UP001054902">
    <property type="component" value="Unassembled WGS sequence"/>
</dbReference>
<comment type="caution">
    <text evidence="1">The sequence shown here is derived from an EMBL/GenBank/DDBJ whole genome shotgun (WGS) entry which is preliminary data.</text>
</comment>
<sequence length="270" mass="30799">MSFYRRSIDKLQYDIKYKSSVSRLKDIAKALDYKIAFESYREIRNHPIQESYGIPNVLEDMVSFCNEEKVQSVGFDVILKYLDVLEHTSNASVTNLLKPELLQIISNTSRSSSLQVKSSFAMTLYRLSKYVSFCEYVASQDRVSTMILNVFLDALSGTQVEEAQLLLFAISNIYSKVKDIENVQVEELKKCLFSIKNVANNIVLPMYLKVMFTEDELYNSIIKESDIKVAVNDRESTKPVSTANISIMKAEKPKYGRSNDGWKEGEPGLV</sequence>
<reference evidence="1 2" key="1">
    <citation type="journal article" date="2021" name="Sci. Rep.">
        <title>The genome of the diatom Chaetoceros tenuissimus carries an ancient integrated fragment of an extant virus.</title>
        <authorList>
            <person name="Hongo Y."/>
            <person name="Kimura K."/>
            <person name="Takaki Y."/>
            <person name="Yoshida Y."/>
            <person name="Baba S."/>
            <person name="Kobayashi G."/>
            <person name="Nagasaki K."/>
            <person name="Hano T."/>
            <person name="Tomaru Y."/>
        </authorList>
    </citation>
    <scope>NUCLEOTIDE SEQUENCE [LARGE SCALE GENOMIC DNA]</scope>
    <source>
        <strain evidence="1 2">NIES-3715</strain>
    </source>
</reference>
<accession>A0AAD3DB21</accession>
<keyword evidence="2" id="KW-1185">Reference proteome</keyword>
<evidence type="ECO:0000313" key="1">
    <source>
        <dbReference type="EMBL" id="GFH60727.1"/>
    </source>
</evidence>
<gene>
    <name evidence="1" type="ORF">CTEN210_17203</name>
</gene>
<evidence type="ECO:0000313" key="2">
    <source>
        <dbReference type="Proteomes" id="UP001054902"/>
    </source>
</evidence>
<proteinExistence type="predicted"/>